<gene>
    <name evidence="3" type="ORF">MM50RIKEN_19210</name>
</gene>
<evidence type="ECO:0000256" key="1">
    <source>
        <dbReference type="ARBA" id="ARBA00022801"/>
    </source>
</evidence>
<reference evidence="3" key="1">
    <citation type="submission" date="2020-09" db="EMBL/GenBank/DDBJ databases">
        <title>New species isolated from human feces.</title>
        <authorList>
            <person name="Kitahara M."/>
            <person name="Shigeno Y."/>
            <person name="Shime M."/>
            <person name="Matsumoto Y."/>
            <person name="Nakamura S."/>
            <person name="Motooka D."/>
            <person name="Fukuoka S."/>
            <person name="Nishikawa H."/>
            <person name="Benno Y."/>
        </authorList>
    </citation>
    <scope>NUCLEOTIDE SEQUENCE</scope>
    <source>
        <strain evidence="3">MM50</strain>
    </source>
</reference>
<keyword evidence="1" id="KW-0378">Hydrolase</keyword>
<dbReference type="SUPFAM" id="SSF54637">
    <property type="entry name" value="Thioesterase/thiol ester dehydrase-isomerase"/>
    <property type="match status" value="1"/>
</dbReference>
<evidence type="ECO:0000313" key="4">
    <source>
        <dbReference type="Proteomes" id="UP000681035"/>
    </source>
</evidence>
<dbReference type="PANTHER" id="PTHR42856">
    <property type="entry name" value="ACYL-COENZYME A THIOESTERASE PAAI"/>
    <property type="match status" value="1"/>
</dbReference>
<feature type="domain" description="Thioesterase" evidence="2">
    <location>
        <begin position="52"/>
        <end position="125"/>
    </location>
</feature>
<dbReference type="CDD" id="cd03443">
    <property type="entry name" value="PaaI_thioesterase"/>
    <property type="match status" value="1"/>
</dbReference>
<dbReference type="InterPro" id="IPR006683">
    <property type="entry name" value="Thioestr_dom"/>
</dbReference>
<dbReference type="EMBL" id="AP023418">
    <property type="protein sequence ID" value="BCK82158.1"/>
    <property type="molecule type" value="Genomic_DNA"/>
</dbReference>
<proteinExistence type="predicted"/>
<sequence>MTQQEQIWQDVMELANRPGTFTHGLGLHVTGIGDGWAEGELTAGDGMLNPLGIVHGGVYAAMMDHVAGTAACSRGSTCRTVNYDLHYLAPAQPGLLRCRAESVRMGRQIVVMQVWVEDAQGVRCAEGCYTFRCKPAGHKG</sequence>
<dbReference type="NCBIfam" id="TIGR00369">
    <property type="entry name" value="unchar_dom_1"/>
    <property type="match status" value="1"/>
</dbReference>
<dbReference type="Pfam" id="PF03061">
    <property type="entry name" value="4HBT"/>
    <property type="match status" value="1"/>
</dbReference>
<dbReference type="Proteomes" id="UP000681035">
    <property type="component" value="Chromosome"/>
</dbReference>
<name>A0A810Q1E5_9FIRM</name>
<organism evidence="3 4">
    <name type="scientific">Vescimonas coprocola</name>
    <dbReference type="NCBI Taxonomy" id="2714355"/>
    <lineage>
        <taxon>Bacteria</taxon>
        <taxon>Bacillati</taxon>
        <taxon>Bacillota</taxon>
        <taxon>Clostridia</taxon>
        <taxon>Eubacteriales</taxon>
        <taxon>Oscillospiraceae</taxon>
        <taxon>Vescimonas</taxon>
    </lineage>
</organism>
<dbReference type="InterPro" id="IPR052723">
    <property type="entry name" value="Acyl-CoA_thioesterase_PaaI"/>
</dbReference>
<evidence type="ECO:0000259" key="2">
    <source>
        <dbReference type="Pfam" id="PF03061"/>
    </source>
</evidence>
<dbReference type="GO" id="GO:0016289">
    <property type="term" value="F:acyl-CoA hydrolase activity"/>
    <property type="evidence" value="ECO:0007669"/>
    <property type="project" value="UniProtKB-ARBA"/>
</dbReference>
<dbReference type="InterPro" id="IPR003736">
    <property type="entry name" value="PAAI_dom"/>
</dbReference>
<dbReference type="RefSeq" id="WP_213540744.1">
    <property type="nucleotide sequence ID" value="NZ_AP023418.1"/>
</dbReference>
<accession>A0A810Q1E5</accession>
<protein>
    <recommendedName>
        <fullName evidence="2">Thioesterase domain-containing protein</fullName>
    </recommendedName>
</protein>
<dbReference type="Gene3D" id="3.10.129.10">
    <property type="entry name" value="Hotdog Thioesterase"/>
    <property type="match status" value="1"/>
</dbReference>
<keyword evidence="4" id="KW-1185">Reference proteome</keyword>
<dbReference type="PANTHER" id="PTHR42856:SF1">
    <property type="entry name" value="ACYL-COENZYME A THIOESTERASE PAAI"/>
    <property type="match status" value="1"/>
</dbReference>
<evidence type="ECO:0000313" key="3">
    <source>
        <dbReference type="EMBL" id="BCK82158.1"/>
    </source>
</evidence>
<dbReference type="InterPro" id="IPR029069">
    <property type="entry name" value="HotDog_dom_sf"/>
</dbReference>
<dbReference type="AlphaFoldDB" id="A0A810Q1E5"/>
<dbReference type="KEGG" id="vcop:MM50RIKEN_19210"/>